<evidence type="ECO:0000256" key="1">
    <source>
        <dbReference type="ARBA" id="ARBA00010886"/>
    </source>
</evidence>
<feature type="domain" description="Protein kinase" evidence="12">
    <location>
        <begin position="5"/>
        <end position="185"/>
    </location>
</feature>
<evidence type="ECO:0000256" key="3">
    <source>
        <dbReference type="ARBA" id="ARBA00022527"/>
    </source>
</evidence>
<dbReference type="InterPro" id="IPR008271">
    <property type="entry name" value="Ser/Thr_kinase_AS"/>
</dbReference>
<keyword evidence="3 11" id="KW-0723">Serine/threonine-protein kinase</keyword>
<dbReference type="AlphaFoldDB" id="A0A210R0P4"/>
<evidence type="ECO:0000256" key="5">
    <source>
        <dbReference type="ARBA" id="ARBA00022741"/>
    </source>
</evidence>
<evidence type="ECO:0000256" key="8">
    <source>
        <dbReference type="ARBA" id="ARBA00047899"/>
    </source>
</evidence>
<dbReference type="PROSITE" id="PS00108">
    <property type="entry name" value="PROTEIN_KINASE_ST"/>
    <property type="match status" value="1"/>
</dbReference>
<comment type="similarity">
    <text evidence="1">Belongs to the protein kinase superfamily. NEK Ser/Thr protein kinase family. NIMA subfamily.</text>
</comment>
<dbReference type="PROSITE" id="PS50011">
    <property type="entry name" value="PROTEIN_KINASE_DOM"/>
    <property type="match status" value="1"/>
</dbReference>
<dbReference type="Pfam" id="PF00069">
    <property type="entry name" value="Pkinase"/>
    <property type="match status" value="1"/>
</dbReference>
<dbReference type="EC" id="2.7.11.1" evidence="2"/>
<evidence type="ECO:0000259" key="12">
    <source>
        <dbReference type="PROSITE" id="PS50011"/>
    </source>
</evidence>
<dbReference type="GO" id="GO:0004674">
    <property type="term" value="F:protein serine/threonine kinase activity"/>
    <property type="evidence" value="ECO:0007669"/>
    <property type="project" value="UniProtKB-KW"/>
</dbReference>
<dbReference type="FunFam" id="3.30.200.20:FF:000097">
    <property type="entry name" value="Probable serine/threonine-protein kinase nek1"/>
    <property type="match status" value="1"/>
</dbReference>
<evidence type="ECO:0000256" key="6">
    <source>
        <dbReference type="ARBA" id="ARBA00022777"/>
    </source>
</evidence>
<protein>
    <recommendedName>
        <fullName evidence="2">non-specific serine/threonine protein kinase</fullName>
        <ecNumber evidence="2">2.7.11.1</ecNumber>
    </recommendedName>
</protein>
<dbReference type="InterPro" id="IPR011009">
    <property type="entry name" value="Kinase-like_dom_sf"/>
</dbReference>
<accession>A0A210R0P4</accession>
<evidence type="ECO:0000256" key="2">
    <source>
        <dbReference type="ARBA" id="ARBA00012513"/>
    </source>
</evidence>
<dbReference type="STRING" id="6573.A0A210R0P4"/>
<feature type="binding site" evidence="10">
    <location>
        <position position="34"/>
    </location>
    <ligand>
        <name>ATP</name>
        <dbReference type="ChEBI" id="CHEBI:30616"/>
    </ligand>
</feature>
<dbReference type="GO" id="GO:0005524">
    <property type="term" value="F:ATP binding"/>
    <property type="evidence" value="ECO:0007669"/>
    <property type="project" value="UniProtKB-UniRule"/>
</dbReference>
<reference evidence="13 14" key="1">
    <citation type="journal article" date="2017" name="Nat. Ecol. Evol.">
        <title>Scallop genome provides insights into evolution of bilaterian karyotype and development.</title>
        <authorList>
            <person name="Wang S."/>
            <person name="Zhang J."/>
            <person name="Jiao W."/>
            <person name="Li J."/>
            <person name="Xun X."/>
            <person name="Sun Y."/>
            <person name="Guo X."/>
            <person name="Huan P."/>
            <person name="Dong B."/>
            <person name="Zhang L."/>
            <person name="Hu X."/>
            <person name="Sun X."/>
            <person name="Wang J."/>
            <person name="Zhao C."/>
            <person name="Wang Y."/>
            <person name="Wang D."/>
            <person name="Huang X."/>
            <person name="Wang R."/>
            <person name="Lv J."/>
            <person name="Li Y."/>
            <person name="Zhang Z."/>
            <person name="Liu B."/>
            <person name="Lu W."/>
            <person name="Hui Y."/>
            <person name="Liang J."/>
            <person name="Zhou Z."/>
            <person name="Hou R."/>
            <person name="Li X."/>
            <person name="Liu Y."/>
            <person name="Li H."/>
            <person name="Ning X."/>
            <person name="Lin Y."/>
            <person name="Zhao L."/>
            <person name="Xing Q."/>
            <person name="Dou J."/>
            <person name="Li Y."/>
            <person name="Mao J."/>
            <person name="Guo H."/>
            <person name="Dou H."/>
            <person name="Li T."/>
            <person name="Mu C."/>
            <person name="Jiang W."/>
            <person name="Fu Q."/>
            <person name="Fu X."/>
            <person name="Miao Y."/>
            <person name="Liu J."/>
            <person name="Yu Q."/>
            <person name="Li R."/>
            <person name="Liao H."/>
            <person name="Li X."/>
            <person name="Kong Y."/>
            <person name="Jiang Z."/>
            <person name="Chourrout D."/>
            <person name="Li R."/>
            <person name="Bao Z."/>
        </authorList>
    </citation>
    <scope>NUCLEOTIDE SEQUENCE [LARGE SCALE GENOMIC DNA]</scope>
    <source>
        <strain evidence="13 14">PY_sf001</strain>
    </source>
</reference>
<evidence type="ECO:0000256" key="9">
    <source>
        <dbReference type="ARBA" id="ARBA00048679"/>
    </source>
</evidence>
<evidence type="ECO:0000256" key="10">
    <source>
        <dbReference type="PROSITE-ProRule" id="PRU10141"/>
    </source>
</evidence>
<dbReference type="SUPFAM" id="SSF56112">
    <property type="entry name" value="Protein kinase-like (PK-like)"/>
    <property type="match status" value="1"/>
</dbReference>
<gene>
    <name evidence="13" type="ORF">KP79_PYT20868</name>
</gene>
<keyword evidence="5 10" id="KW-0547">Nucleotide-binding</keyword>
<dbReference type="Gene3D" id="1.10.510.10">
    <property type="entry name" value="Transferase(Phosphotransferase) domain 1"/>
    <property type="match status" value="1"/>
</dbReference>
<sequence length="185" mass="21040">MAGNFELINMIGSGTYGEAWLARHLKNDKKCVVKVIKILKLSEKELDRSLTEVSILARCNHQNIISYLDAYVKDGNLNIAMEYADGGDLHKNIVGQKGIHFGKEVIFEWFVQICLALKYIHSSNILHRDLKSQNIFLNSKRVIKLGDFGIARILRDHADHAMTTIGTPFYLSPEICQRKPYPLIL</sequence>
<proteinExistence type="inferred from homology"/>
<evidence type="ECO:0000313" key="13">
    <source>
        <dbReference type="EMBL" id="OWF54485.1"/>
    </source>
</evidence>
<evidence type="ECO:0000256" key="7">
    <source>
        <dbReference type="ARBA" id="ARBA00022840"/>
    </source>
</evidence>
<evidence type="ECO:0000313" key="14">
    <source>
        <dbReference type="Proteomes" id="UP000242188"/>
    </source>
</evidence>
<comment type="catalytic activity">
    <reaction evidence="8">
        <text>L-threonyl-[protein] + ATP = O-phospho-L-threonyl-[protein] + ADP + H(+)</text>
        <dbReference type="Rhea" id="RHEA:46608"/>
        <dbReference type="Rhea" id="RHEA-COMP:11060"/>
        <dbReference type="Rhea" id="RHEA-COMP:11605"/>
        <dbReference type="ChEBI" id="CHEBI:15378"/>
        <dbReference type="ChEBI" id="CHEBI:30013"/>
        <dbReference type="ChEBI" id="CHEBI:30616"/>
        <dbReference type="ChEBI" id="CHEBI:61977"/>
        <dbReference type="ChEBI" id="CHEBI:456216"/>
        <dbReference type="EC" id="2.7.11.1"/>
    </reaction>
</comment>
<evidence type="ECO:0000256" key="4">
    <source>
        <dbReference type="ARBA" id="ARBA00022679"/>
    </source>
</evidence>
<dbReference type="EMBL" id="NEDP02001033">
    <property type="protein sequence ID" value="OWF54485.1"/>
    <property type="molecule type" value="Genomic_DNA"/>
</dbReference>
<comment type="catalytic activity">
    <reaction evidence="9">
        <text>L-seryl-[protein] + ATP = O-phospho-L-seryl-[protein] + ADP + H(+)</text>
        <dbReference type="Rhea" id="RHEA:17989"/>
        <dbReference type="Rhea" id="RHEA-COMP:9863"/>
        <dbReference type="Rhea" id="RHEA-COMP:11604"/>
        <dbReference type="ChEBI" id="CHEBI:15378"/>
        <dbReference type="ChEBI" id="CHEBI:29999"/>
        <dbReference type="ChEBI" id="CHEBI:30616"/>
        <dbReference type="ChEBI" id="CHEBI:83421"/>
        <dbReference type="ChEBI" id="CHEBI:456216"/>
        <dbReference type="EC" id="2.7.11.1"/>
    </reaction>
</comment>
<dbReference type="InterPro" id="IPR017441">
    <property type="entry name" value="Protein_kinase_ATP_BS"/>
</dbReference>
<dbReference type="PROSITE" id="PS00107">
    <property type="entry name" value="PROTEIN_KINASE_ATP"/>
    <property type="match status" value="1"/>
</dbReference>
<name>A0A210R0P4_MIZYE</name>
<dbReference type="PANTHER" id="PTHR44899">
    <property type="entry name" value="CAMK FAMILY PROTEIN KINASE"/>
    <property type="match status" value="1"/>
</dbReference>
<dbReference type="PANTHER" id="PTHR44899:SF3">
    <property type="entry name" value="SERINE_THREONINE-PROTEIN KINASE NEK1"/>
    <property type="match status" value="1"/>
</dbReference>
<keyword evidence="14" id="KW-1185">Reference proteome</keyword>
<evidence type="ECO:0000256" key="11">
    <source>
        <dbReference type="RuleBase" id="RU000304"/>
    </source>
</evidence>
<dbReference type="InterPro" id="IPR051131">
    <property type="entry name" value="NEK_Ser/Thr_kinase_NIMA"/>
</dbReference>
<dbReference type="InterPro" id="IPR000719">
    <property type="entry name" value="Prot_kinase_dom"/>
</dbReference>
<keyword evidence="6 13" id="KW-0418">Kinase</keyword>
<dbReference type="SMART" id="SM00220">
    <property type="entry name" value="S_TKc"/>
    <property type="match status" value="1"/>
</dbReference>
<dbReference type="OrthoDB" id="248923at2759"/>
<comment type="caution">
    <text evidence="13">The sequence shown here is derived from an EMBL/GenBank/DDBJ whole genome shotgun (WGS) entry which is preliminary data.</text>
</comment>
<keyword evidence="7 10" id="KW-0067">ATP-binding</keyword>
<keyword evidence="4" id="KW-0808">Transferase</keyword>
<organism evidence="13 14">
    <name type="scientific">Mizuhopecten yessoensis</name>
    <name type="common">Japanese scallop</name>
    <name type="synonym">Patinopecten yessoensis</name>
    <dbReference type="NCBI Taxonomy" id="6573"/>
    <lineage>
        <taxon>Eukaryota</taxon>
        <taxon>Metazoa</taxon>
        <taxon>Spiralia</taxon>
        <taxon>Lophotrochozoa</taxon>
        <taxon>Mollusca</taxon>
        <taxon>Bivalvia</taxon>
        <taxon>Autobranchia</taxon>
        <taxon>Pteriomorphia</taxon>
        <taxon>Pectinida</taxon>
        <taxon>Pectinoidea</taxon>
        <taxon>Pectinidae</taxon>
        <taxon>Mizuhopecten</taxon>
    </lineage>
</organism>
<dbReference type="Proteomes" id="UP000242188">
    <property type="component" value="Unassembled WGS sequence"/>
</dbReference>